<sequence length="215" mass="22498">MVEGEARCWAVVIADQRVSRRGPDRVPEALRALAPLAEGFRLGFERTAGDEVQALSADPAAVVRAVTVLWRLGDWHVGVGVGEVELPLPDSTRAARGPAYLAARQAIGRPAAAAPRFVGGAGTRNLRALDEAQTVLALVAALIHRRSAAGWQVIDLVEAGLSQTQAARRLGISPQAVGQRLRAAHHREVAAGLELATARLAEAMGVSVAPSTVAP</sequence>
<name>A0A375I1J0_9ACTN</name>
<dbReference type="AlphaFoldDB" id="A0A375I1J0"/>
<dbReference type="CDD" id="cd00093">
    <property type="entry name" value="HTH_XRE"/>
    <property type="match status" value="1"/>
</dbReference>
<keyword evidence="2" id="KW-1185">Reference proteome</keyword>
<gene>
    <name evidence="1" type="ORF">PROPJV5_1665</name>
</gene>
<evidence type="ECO:0000313" key="1">
    <source>
        <dbReference type="EMBL" id="SPF68691.1"/>
    </source>
</evidence>
<proteinExistence type="predicted"/>
<reference evidence="2" key="1">
    <citation type="submission" date="2018-02" db="EMBL/GenBank/DDBJ databases">
        <authorList>
            <person name="Hornung B."/>
        </authorList>
    </citation>
    <scope>NUCLEOTIDE SEQUENCE [LARGE SCALE GENOMIC DNA]</scope>
</reference>
<dbReference type="InterPro" id="IPR001387">
    <property type="entry name" value="Cro/C1-type_HTH"/>
</dbReference>
<evidence type="ECO:0000313" key="2">
    <source>
        <dbReference type="Proteomes" id="UP000265962"/>
    </source>
</evidence>
<accession>A0A375I1J0</accession>
<dbReference type="RefSeq" id="WP_119715844.1">
    <property type="nucleotide sequence ID" value="NZ_OMOH01000006.1"/>
</dbReference>
<organism evidence="1 2">
    <name type="scientific">Propionibacterium ruminifibrarum</name>
    <dbReference type="NCBI Taxonomy" id="1962131"/>
    <lineage>
        <taxon>Bacteria</taxon>
        <taxon>Bacillati</taxon>
        <taxon>Actinomycetota</taxon>
        <taxon>Actinomycetes</taxon>
        <taxon>Propionibacteriales</taxon>
        <taxon>Propionibacteriaceae</taxon>
        <taxon>Propionibacterium</taxon>
    </lineage>
</organism>
<dbReference type="Proteomes" id="UP000265962">
    <property type="component" value="Unassembled WGS sequence"/>
</dbReference>
<dbReference type="OrthoDB" id="5184241at2"/>
<dbReference type="EMBL" id="OMOH01000006">
    <property type="protein sequence ID" value="SPF68691.1"/>
    <property type="molecule type" value="Genomic_DNA"/>
</dbReference>
<protein>
    <submittedName>
        <fullName evidence="1">HTH_XRE</fullName>
    </submittedName>
</protein>